<dbReference type="PROSITE" id="PS51194">
    <property type="entry name" value="HELICASE_CTER"/>
    <property type="match status" value="1"/>
</dbReference>
<dbReference type="SMART" id="SM00487">
    <property type="entry name" value="DEXDc"/>
    <property type="match status" value="1"/>
</dbReference>
<keyword evidence="2" id="KW-0378">Hydrolase</keyword>
<keyword evidence="4" id="KW-0067">ATP-binding</keyword>
<protein>
    <submittedName>
        <fullName evidence="7">DEAD/DEAH box helicase family protein</fullName>
    </submittedName>
</protein>
<dbReference type="InterPro" id="IPR006935">
    <property type="entry name" value="Helicase/UvrB_N"/>
</dbReference>
<dbReference type="Gene3D" id="3.40.50.300">
    <property type="entry name" value="P-loop containing nucleotide triphosphate hydrolases"/>
    <property type="match status" value="2"/>
</dbReference>
<comment type="caution">
    <text evidence="7">The sequence shown here is derived from an EMBL/GenBank/DDBJ whole genome shotgun (WGS) entry which is preliminary data.</text>
</comment>
<gene>
    <name evidence="7" type="ORF">KC820_05565</name>
</gene>
<dbReference type="Proteomes" id="UP000675431">
    <property type="component" value="Unassembled WGS sequence"/>
</dbReference>
<dbReference type="GO" id="GO:0016787">
    <property type="term" value="F:hydrolase activity"/>
    <property type="evidence" value="ECO:0007669"/>
    <property type="project" value="UniProtKB-KW"/>
</dbReference>
<dbReference type="PANTHER" id="PTHR11274:SF0">
    <property type="entry name" value="GENERAL TRANSCRIPTION AND DNA REPAIR FACTOR IIH HELICASE SUBUNIT XPB"/>
    <property type="match status" value="1"/>
</dbReference>
<evidence type="ECO:0000256" key="3">
    <source>
        <dbReference type="ARBA" id="ARBA00022806"/>
    </source>
</evidence>
<organism evidence="7 8">
    <name type="scientific">Allobacillus saliphilus</name>
    <dbReference type="NCBI Taxonomy" id="2912308"/>
    <lineage>
        <taxon>Bacteria</taxon>
        <taxon>Bacillati</taxon>
        <taxon>Bacillota</taxon>
        <taxon>Bacilli</taxon>
        <taxon>Bacillales</taxon>
        <taxon>Bacillaceae</taxon>
        <taxon>Allobacillus</taxon>
    </lineage>
</organism>
<dbReference type="GO" id="GO:0003677">
    <property type="term" value="F:DNA binding"/>
    <property type="evidence" value="ECO:0007669"/>
    <property type="project" value="InterPro"/>
</dbReference>
<sequence length="700" mass="80001">MAFTDLDLSFHYRTGGSSGDIINDFYVPVLSEAKIYKRAVGYFTSNSLAIAAKGLSSFIKNGGKMQLIASPHLNKEDIEAINQGYKARDEVLNERLIKELEFDAEDKIIQERLNYLAWLVYNNQLDIKIAVLKDQTSLGIYHEKLGILEDVVGNKIAFSGSSNETEGGLVNNYEAIDVFFSWDNSDEKRVTSKEQAFSNLWTNSNSQLEIIDFPDAVKDKLLKYRKNTYSNRDPEVKNNEIKDQGMGYQINYPRIPDYIKLREYQIEAIKSWFKNSAQGLLEMATGTGKTITAISAVSKLYENTGKLAVVIACPYTHLVNQWVEDLKKFNMAPIIAYGGKNWEETLNDQITSFNYDIINHFCVITTNDTFSSEKMQNQLRNLKSDTVFVADEAHHLGAKYLNSKLIDAIPYRLALSATPNRWYDDEGTDKLLKYFGGKTVYQFGLDQAIGRFLTEYFYYPHIVYLDEDESEEYYEITRKLVKTLGSDDLGKSSEIKEKLLIKRARILSSARKKIDKLNELMGQSTESKYNIVYCGDSDVDGEKQLDKVIKMLGNRLGMKVHSFTAREDHSERKELLERFSEGDLQALVAIKCLDEGVDVPATQNAYILASSTNPREFIQRRGRVLRKHKGKQYSYIHDFIILPRNIDEISELEPALFNMERNLLKRELKRLTEFANLAMNGPEAIETLADVTRAYNLLDV</sequence>
<dbReference type="SMART" id="SM00490">
    <property type="entry name" value="HELICc"/>
    <property type="match status" value="1"/>
</dbReference>
<dbReference type="SUPFAM" id="SSF52540">
    <property type="entry name" value="P-loop containing nucleoside triphosphate hydrolases"/>
    <property type="match status" value="2"/>
</dbReference>
<reference evidence="7 8" key="1">
    <citation type="submission" date="2021-04" db="EMBL/GenBank/DDBJ databases">
        <title>Allobacillus sp. nov. SKP8-2 isolated from shrimp paste.</title>
        <authorList>
            <person name="Tanasupawat S."/>
            <person name="Yiamsombat S."/>
            <person name="Kanchanasin P."/>
            <person name="Kuncharoen N."/>
        </authorList>
    </citation>
    <scope>NUCLEOTIDE SEQUENCE [LARGE SCALE GENOMIC DNA]</scope>
    <source>
        <strain evidence="7 8">SKP8-2</strain>
    </source>
</reference>
<keyword evidence="1" id="KW-0547">Nucleotide-binding</keyword>
<feature type="domain" description="Helicase C-terminal" evidence="6">
    <location>
        <begin position="516"/>
        <end position="665"/>
    </location>
</feature>
<evidence type="ECO:0000313" key="7">
    <source>
        <dbReference type="EMBL" id="MBR7553622.1"/>
    </source>
</evidence>
<dbReference type="InterPro" id="IPR014001">
    <property type="entry name" value="Helicase_ATP-bd"/>
</dbReference>
<dbReference type="GO" id="GO:0005524">
    <property type="term" value="F:ATP binding"/>
    <property type="evidence" value="ECO:0007669"/>
    <property type="project" value="UniProtKB-KW"/>
</dbReference>
<dbReference type="InterPro" id="IPR027417">
    <property type="entry name" value="P-loop_NTPase"/>
</dbReference>
<evidence type="ECO:0000259" key="6">
    <source>
        <dbReference type="PROSITE" id="PS51194"/>
    </source>
</evidence>
<evidence type="ECO:0000256" key="2">
    <source>
        <dbReference type="ARBA" id="ARBA00022801"/>
    </source>
</evidence>
<dbReference type="Pfam" id="PF04851">
    <property type="entry name" value="ResIII"/>
    <property type="match status" value="1"/>
</dbReference>
<dbReference type="CDD" id="cd09179">
    <property type="entry name" value="PLDc_N_DEXD_a"/>
    <property type="match status" value="1"/>
</dbReference>
<evidence type="ECO:0000256" key="1">
    <source>
        <dbReference type="ARBA" id="ARBA00022741"/>
    </source>
</evidence>
<dbReference type="EMBL" id="JAGSIE010000014">
    <property type="protein sequence ID" value="MBR7553622.1"/>
    <property type="molecule type" value="Genomic_DNA"/>
</dbReference>
<dbReference type="PANTHER" id="PTHR11274">
    <property type="entry name" value="RAD25/XP-B DNA REPAIR HELICASE"/>
    <property type="match status" value="1"/>
</dbReference>
<dbReference type="PROSITE" id="PS51192">
    <property type="entry name" value="HELICASE_ATP_BIND_1"/>
    <property type="match status" value="1"/>
</dbReference>
<dbReference type="Gene3D" id="3.30.870.10">
    <property type="entry name" value="Endonuclease Chain A"/>
    <property type="match status" value="1"/>
</dbReference>
<evidence type="ECO:0000313" key="8">
    <source>
        <dbReference type="Proteomes" id="UP000675431"/>
    </source>
</evidence>
<feature type="domain" description="Helicase ATP-binding" evidence="5">
    <location>
        <begin position="270"/>
        <end position="437"/>
    </location>
</feature>
<name>A0A941CTG5_9BACI</name>
<dbReference type="RefSeq" id="WP_212369027.1">
    <property type="nucleotide sequence ID" value="NZ_JAGSIE010000014.1"/>
</dbReference>
<proteinExistence type="predicted"/>
<dbReference type="CDD" id="cd17926">
    <property type="entry name" value="DEXHc_RE"/>
    <property type="match status" value="1"/>
</dbReference>
<evidence type="ECO:0000256" key="4">
    <source>
        <dbReference type="ARBA" id="ARBA00022840"/>
    </source>
</evidence>
<keyword evidence="8" id="KW-1185">Reference proteome</keyword>
<dbReference type="AlphaFoldDB" id="A0A941CTG5"/>
<keyword evidence="3 7" id="KW-0347">Helicase</keyword>
<accession>A0A941CTG5</accession>
<dbReference type="InterPro" id="IPR050615">
    <property type="entry name" value="ATP-dep_DNA_Helicase"/>
</dbReference>
<dbReference type="Pfam" id="PF00271">
    <property type="entry name" value="Helicase_C"/>
    <property type="match status" value="1"/>
</dbReference>
<evidence type="ECO:0000259" key="5">
    <source>
        <dbReference type="PROSITE" id="PS51192"/>
    </source>
</evidence>
<dbReference type="GO" id="GO:0004386">
    <property type="term" value="F:helicase activity"/>
    <property type="evidence" value="ECO:0007669"/>
    <property type="project" value="UniProtKB-KW"/>
</dbReference>
<dbReference type="InterPro" id="IPR001650">
    <property type="entry name" value="Helicase_C-like"/>
</dbReference>